<dbReference type="PANTHER" id="PTHR44943:SF8">
    <property type="entry name" value="TPR REPEAT-CONTAINING PROTEIN MJ0263"/>
    <property type="match status" value="1"/>
</dbReference>
<dbReference type="PROSITE" id="PS51257">
    <property type="entry name" value="PROKAR_LIPOPROTEIN"/>
    <property type="match status" value="1"/>
</dbReference>
<feature type="chain" id="PRO_5020310353" evidence="4">
    <location>
        <begin position="32"/>
        <end position="350"/>
    </location>
</feature>
<feature type="repeat" description="TPR" evidence="3">
    <location>
        <begin position="202"/>
        <end position="235"/>
    </location>
</feature>
<comment type="caution">
    <text evidence="5">The sequence shown here is derived from an EMBL/GenBank/DDBJ whole genome shotgun (WGS) entry which is preliminary data.</text>
</comment>
<dbReference type="PROSITE" id="PS50005">
    <property type="entry name" value="TPR"/>
    <property type="match status" value="3"/>
</dbReference>
<accession>A0A4V5NVC9</accession>
<dbReference type="AlphaFoldDB" id="A0A4V5NVC9"/>
<dbReference type="PANTHER" id="PTHR44943">
    <property type="entry name" value="CELLULOSE SYNTHASE OPERON PROTEIN C"/>
    <property type="match status" value="1"/>
</dbReference>
<proteinExistence type="predicted"/>
<keyword evidence="2 3" id="KW-0802">TPR repeat</keyword>
<organism evidence="5 6">
    <name type="scientific">Ferrimonas sediminicola</name>
    <dbReference type="NCBI Taxonomy" id="2569538"/>
    <lineage>
        <taxon>Bacteria</taxon>
        <taxon>Pseudomonadati</taxon>
        <taxon>Pseudomonadota</taxon>
        <taxon>Gammaproteobacteria</taxon>
        <taxon>Alteromonadales</taxon>
        <taxon>Ferrimonadaceae</taxon>
        <taxon>Ferrimonas</taxon>
    </lineage>
</organism>
<feature type="signal peptide" evidence="4">
    <location>
        <begin position="1"/>
        <end position="31"/>
    </location>
</feature>
<dbReference type="Pfam" id="PF13432">
    <property type="entry name" value="TPR_16"/>
    <property type="match status" value="2"/>
</dbReference>
<dbReference type="OrthoDB" id="1668776at2"/>
<evidence type="ECO:0000256" key="2">
    <source>
        <dbReference type="ARBA" id="ARBA00022803"/>
    </source>
</evidence>
<feature type="repeat" description="TPR" evidence="3">
    <location>
        <begin position="76"/>
        <end position="109"/>
    </location>
</feature>
<dbReference type="EMBL" id="SWCI01000003">
    <property type="protein sequence ID" value="TKB49959.1"/>
    <property type="molecule type" value="Genomic_DNA"/>
</dbReference>
<evidence type="ECO:0000256" key="3">
    <source>
        <dbReference type="PROSITE-ProRule" id="PRU00339"/>
    </source>
</evidence>
<gene>
    <name evidence="5" type="ORF">FCL40_07355</name>
</gene>
<evidence type="ECO:0000313" key="5">
    <source>
        <dbReference type="EMBL" id="TKB49959.1"/>
    </source>
</evidence>
<dbReference type="SUPFAM" id="SSF48452">
    <property type="entry name" value="TPR-like"/>
    <property type="match status" value="1"/>
</dbReference>
<sequence>MWLFKQGRTMTAIRLIPALALSLILTGCASAPNPEPPAQESSAQLVTKAQAAVQRRQLDDALAYYLKALEQTPGDAEILMQIGEVQTQLGHSDYALMAFTDVLTQQPDNVQALTSLGLHKLSAGDNPQALIYLQKAADLDQMRLLTLSQQVIVGDSTPLHPLDDTSPLRCYNALGILKDLGGNYPEAREYYRLVLDRAPDAANVLTNIGYSYYLDGNLRQAEINLRQAVQKQPDFKRAWNNLGLVYARMKHYKRALVALKRVMPEADALNDLGYFAMLEGRYQDAQELFWRAIDASPTYFAKAQDNLEKLSELQGKATAATHHYRPVSLLMEANYKAEISADQAPSPTKQ</sequence>
<keyword evidence="1" id="KW-0677">Repeat</keyword>
<keyword evidence="4" id="KW-0732">Signal</keyword>
<dbReference type="InterPro" id="IPR011990">
    <property type="entry name" value="TPR-like_helical_dom_sf"/>
</dbReference>
<keyword evidence="6" id="KW-1185">Reference proteome</keyword>
<dbReference type="SMART" id="SM00028">
    <property type="entry name" value="TPR"/>
    <property type="match status" value="6"/>
</dbReference>
<evidence type="ECO:0000256" key="4">
    <source>
        <dbReference type="SAM" id="SignalP"/>
    </source>
</evidence>
<reference evidence="5 6" key="1">
    <citation type="submission" date="2019-04" db="EMBL/GenBank/DDBJ databases">
        <authorList>
            <person name="Hwang J.C."/>
        </authorList>
    </citation>
    <scope>NUCLEOTIDE SEQUENCE [LARGE SCALE GENOMIC DNA]</scope>
    <source>
        <strain evidence="5 6">IMCC35001</strain>
    </source>
</reference>
<feature type="repeat" description="TPR" evidence="3">
    <location>
        <begin position="266"/>
        <end position="299"/>
    </location>
</feature>
<protein>
    <submittedName>
        <fullName evidence="5">Tetratricopeptide repeat protein</fullName>
    </submittedName>
</protein>
<name>A0A4V5NVC9_9GAMM</name>
<dbReference type="Proteomes" id="UP000305674">
    <property type="component" value="Unassembled WGS sequence"/>
</dbReference>
<dbReference type="InterPro" id="IPR019734">
    <property type="entry name" value="TPR_rpt"/>
</dbReference>
<evidence type="ECO:0000313" key="6">
    <source>
        <dbReference type="Proteomes" id="UP000305674"/>
    </source>
</evidence>
<dbReference type="Gene3D" id="1.25.40.10">
    <property type="entry name" value="Tetratricopeptide repeat domain"/>
    <property type="match status" value="1"/>
</dbReference>
<evidence type="ECO:0000256" key="1">
    <source>
        <dbReference type="ARBA" id="ARBA00022737"/>
    </source>
</evidence>
<dbReference type="InterPro" id="IPR051685">
    <property type="entry name" value="Ycf3/AcsC/BcsC/TPR_MFPF"/>
</dbReference>